<dbReference type="Gene3D" id="3.60.21.10">
    <property type="match status" value="1"/>
</dbReference>
<reference evidence="3 4" key="1">
    <citation type="submission" date="2018-05" db="EMBL/GenBank/DDBJ databases">
        <title>Paenibacillus flagellatus sp. nov., isolated from selenium mineral soil.</title>
        <authorList>
            <person name="Dai X."/>
        </authorList>
    </citation>
    <scope>NUCLEOTIDE SEQUENCE [LARGE SCALE GENOMIC DNA]</scope>
    <source>
        <strain evidence="3 4">DXL2</strain>
    </source>
</reference>
<sequence>MGEDAMKLLILSDIHSNMDSLEAIMEQEPDSDEIYCAGDLVDVGFRPQDVVHWARSRNVVCVQGNHDRLVVETYRSGLHLQDVPPAELTWPILNARWLDEASIVYLESLPERVDFEIDGAAYSMQHMYNGYETIVCYSEFKSYWSRQTGEKYRDNPRKRLIFGHTHRQSVTYLDNECLWLNPGSVGYNRPDDPSNETHYMTIMDGRIEMKRLPHKNNMSRDELRRRFAELYRK</sequence>
<dbReference type="Proteomes" id="UP000247476">
    <property type="component" value="Unassembled WGS sequence"/>
</dbReference>
<dbReference type="InterPro" id="IPR011152">
    <property type="entry name" value="Pesterase_MJ0912"/>
</dbReference>
<dbReference type="InterPro" id="IPR050126">
    <property type="entry name" value="Ap4A_hydrolase"/>
</dbReference>
<keyword evidence="4" id="KW-1185">Reference proteome</keyword>
<feature type="domain" description="Calcineurin-like phosphoesterase" evidence="2">
    <location>
        <begin position="6"/>
        <end position="194"/>
    </location>
</feature>
<dbReference type="PANTHER" id="PTHR42850:SF2">
    <property type="entry name" value="BLL5683 PROTEIN"/>
    <property type="match status" value="1"/>
</dbReference>
<evidence type="ECO:0000256" key="1">
    <source>
        <dbReference type="ARBA" id="ARBA00008950"/>
    </source>
</evidence>
<comment type="caution">
    <text evidence="3">The sequence shown here is derived from an EMBL/GenBank/DDBJ whole genome shotgun (WGS) entry which is preliminary data.</text>
</comment>
<evidence type="ECO:0000259" key="2">
    <source>
        <dbReference type="Pfam" id="PF12850"/>
    </source>
</evidence>
<dbReference type="SUPFAM" id="SSF56300">
    <property type="entry name" value="Metallo-dependent phosphatases"/>
    <property type="match status" value="1"/>
</dbReference>
<dbReference type="GO" id="GO:0016791">
    <property type="term" value="F:phosphatase activity"/>
    <property type="evidence" value="ECO:0007669"/>
    <property type="project" value="TreeGrafter"/>
</dbReference>
<dbReference type="GO" id="GO:0005737">
    <property type="term" value="C:cytoplasm"/>
    <property type="evidence" value="ECO:0007669"/>
    <property type="project" value="TreeGrafter"/>
</dbReference>
<dbReference type="InterPro" id="IPR024654">
    <property type="entry name" value="Calcineurin-like_PHP_lpxH"/>
</dbReference>
<name>A0A2V5K2Z6_9BACL</name>
<evidence type="ECO:0000313" key="3">
    <source>
        <dbReference type="EMBL" id="PYI51943.1"/>
    </source>
</evidence>
<comment type="similarity">
    <text evidence="1">Belongs to the metallophosphoesterase superfamily. YfcE family.</text>
</comment>
<organism evidence="3 4">
    <name type="scientific">Paenibacillus flagellatus</name>
    <dbReference type="NCBI Taxonomy" id="2211139"/>
    <lineage>
        <taxon>Bacteria</taxon>
        <taxon>Bacillati</taxon>
        <taxon>Bacillota</taxon>
        <taxon>Bacilli</taxon>
        <taxon>Bacillales</taxon>
        <taxon>Paenibacillaceae</taxon>
        <taxon>Paenibacillus</taxon>
    </lineage>
</organism>
<dbReference type="InterPro" id="IPR029052">
    <property type="entry name" value="Metallo-depent_PP-like"/>
</dbReference>
<dbReference type="AlphaFoldDB" id="A0A2V5K2Z6"/>
<dbReference type="PANTHER" id="PTHR42850">
    <property type="entry name" value="METALLOPHOSPHOESTERASE"/>
    <property type="match status" value="1"/>
</dbReference>
<evidence type="ECO:0000313" key="4">
    <source>
        <dbReference type="Proteomes" id="UP000247476"/>
    </source>
</evidence>
<dbReference type="EMBL" id="QJVJ01000011">
    <property type="protein sequence ID" value="PYI51943.1"/>
    <property type="molecule type" value="Genomic_DNA"/>
</dbReference>
<proteinExistence type="inferred from homology"/>
<dbReference type="PIRSF" id="PIRSF000883">
    <property type="entry name" value="Pesterase_MJ0912"/>
    <property type="match status" value="1"/>
</dbReference>
<dbReference type="Pfam" id="PF12850">
    <property type="entry name" value="Metallophos_2"/>
    <property type="match status" value="1"/>
</dbReference>
<accession>A0A2V5K2Z6</accession>
<protein>
    <submittedName>
        <fullName evidence="3">Metallophosphoesterase</fullName>
    </submittedName>
</protein>
<gene>
    <name evidence="3" type="ORF">DLM86_23850</name>
</gene>